<name>A0A932A8D2_9BACT</name>
<comment type="caution">
    <text evidence="2">The sequence shown here is derived from an EMBL/GenBank/DDBJ whole genome shotgun (WGS) entry which is preliminary data.</text>
</comment>
<reference evidence="2" key="1">
    <citation type="submission" date="2020-07" db="EMBL/GenBank/DDBJ databases">
        <title>Huge and variable diversity of episymbiotic CPR bacteria and DPANN archaea in groundwater ecosystems.</title>
        <authorList>
            <person name="He C.Y."/>
            <person name="Keren R."/>
            <person name="Whittaker M."/>
            <person name="Farag I.F."/>
            <person name="Doudna J."/>
            <person name="Cate J.H.D."/>
            <person name="Banfield J.F."/>
        </authorList>
    </citation>
    <scope>NUCLEOTIDE SEQUENCE</scope>
    <source>
        <strain evidence="2">NC_groundwater_580_Pr5_B-0.1um_64_19</strain>
    </source>
</reference>
<feature type="transmembrane region" description="Helical" evidence="1">
    <location>
        <begin position="193"/>
        <end position="214"/>
    </location>
</feature>
<gene>
    <name evidence="2" type="ORF">HYX28_07385</name>
</gene>
<proteinExistence type="predicted"/>
<dbReference type="Proteomes" id="UP000779809">
    <property type="component" value="Unassembled WGS sequence"/>
</dbReference>
<keyword evidence="1" id="KW-0812">Transmembrane</keyword>
<dbReference type="EMBL" id="JACPNR010000009">
    <property type="protein sequence ID" value="MBI2678589.1"/>
    <property type="molecule type" value="Genomic_DNA"/>
</dbReference>
<keyword evidence="1" id="KW-0472">Membrane</keyword>
<evidence type="ECO:0000313" key="2">
    <source>
        <dbReference type="EMBL" id="MBI2678589.1"/>
    </source>
</evidence>
<protein>
    <submittedName>
        <fullName evidence="2">Uncharacterized protein</fullName>
    </submittedName>
</protein>
<evidence type="ECO:0000313" key="3">
    <source>
        <dbReference type="Proteomes" id="UP000779809"/>
    </source>
</evidence>
<feature type="transmembrane region" description="Helical" evidence="1">
    <location>
        <begin position="153"/>
        <end position="173"/>
    </location>
</feature>
<evidence type="ECO:0000256" key="1">
    <source>
        <dbReference type="SAM" id="Phobius"/>
    </source>
</evidence>
<feature type="transmembrane region" description="Helical" evidence="1">
    <location>
        <begin position="48"/>
        <end position="68"/>
    </location>
</feature>
<organism evidence="2 3">
    <name type="scientific">Candidatus Korobacter versatilis</name>
    <dbReference type="NCBI Taxonomy" id="658062"/>
    <lineage>
        <taxon>Bacteria</taxon>
        <taxon>Pseudomonadati</taxon>
        <taxon>Acidobacteriota</taxon>
        <taxon>Terriglobia</taxon>
        <taxon>Terriglobales</taxon>
        <taxon>Candidatus Korobacteraceae</taxon>
        <taxon>Candidatus Korobacter</taxon>
    </lineage>
</organism>
<accession>A0A932A8D2</accession>
<dbReference type="AlphaFoldDB" id="A0A932A8D2"/>
<feature type="transmembrane region" description="Helical" evidence="1">
    <location>
        <begin position="98"/>
        <end position="119"/>
    </location>
</feature>
<sequence length="227" mass="25289">MSDDLLVRVLAWVESWGVWLSWLAWATVFFGALLMWRATRDVRGGRIWTAAFAVTVLAIAAHMADYVITLRRSPDLALELNPLWRNVVLHHGLGVAKWYGLTGKLLVSVLSGQMTALYLGNRARLFPRASGLDPRDFLRHMGERSATWRERGAALFTIFAFFFAGLTFFYFYIAYQNSITDPAQLDRLPSTPVAVLLYVVALALAFVTLTYRAYAAPPLAAGKGAGE</sequence>
<feature type="transmembrane region" description="Helical" evidence="1">
    <location>
        <begin position="16"/>
        <end position="36"/>
    </location>
</feature>
<keyword evidence="1" id="KW-1133">Transmembrane helix</keyword>